<reference evidence="5" key="1">
    <citation type="journal article" date="2021" name="PeerJ">
        <title>Extensive microbial diversity within the chicken gut microbiome revealed by metagenomics and culture.</title>
        <authorList>
            <person name="Gilroy R."/>
            <person name="Ravi A."/>
            <person name="Getino M."/>
            <person name="Pursley I."/>
            <person name="Horton D.L."/>
            <person name="Alikhan N.F."/>
            <person name="Baker D."/>
            <person name="Gharbi K."/>
            <person name="Hall N."/>
            <person name="Watson M."/>
            <person name="Adriaenssens E.M."/>
            <person name="Foster-Nyarko E."/>
            <person name="Jarju S."/>
            <person name="Secka A."/>
            <person name="Antonio M."/>
            <person name="Oren A."/>
            <person name="Chaudhuri R.R."/>
            <person name="La Ragione R."/>
            <person name="Hildebrand F."/>
            <person name="Pallen M.J."/>
        </authorList>
    </citation>
    <scope>NUCLEOTIDE SEQUENCE</scope>
    <source>
        <strain evidence="5">2189</strain>
    </source>
</reference>
<dbReference type="SMART" id="SM00382">
    <property type="entry name" value="AAA"/>
    <property type="match status" value="1"/>
</dbReference>
<evidence type="ECO:0000313" key="5">
    <source>
        <dbReference type="EMBL" id="HIX49912.1"/>
    </source>
</evidence>
<organism evidence="5 6">
    <name type="scientific">Candidatus Borkfalkia faecavium</name>
    <dbReference type="NCBI Taxonomy" id="2838508"/>
    <lineage>
        <taxon>Bacteria</taxon>
        <taxon>Bacillati</taxon>
        <taxon>Bacillota</taxon>
        <taxon>Clostridia</taxon>
        <taxon>Christensenellales</taxon>
        <taxon>Christensenellaceae</taxon>
        <taxon>Candidatus Borkfalkia</taxon>
    </lineage>
</organism>
<dbReference type="InterPro" id="IPR017871">
    <property type="entry name" value="ABC_transporter-like_CS"/>
</dbReference>
<sequence>MIVLENVSKRYGSLCVYEHFDLRIEEGKITCILGASGCGKTTLLNMLAGLVPYEGSIRPQGLRCSYIFQQSRLVPALTVEGNLKLVCKDEKKIGDMLSRLELADKRKAYPAELSGGQAQRVSIARAFLYPSDIILMDEPFASLDTALKLRLIDVFFDLWKEEPRTALFVTHDVEEAYILSHRAVVLERGRAAADLADASPVPRRYGEASSYRQAILSALLSGTANT</sequence>
<evidence type="ECO:0000259" key="4">
    <source>
        <dbReference type="PROSITE" id="PS50893"/>
    </source>
</evidence>
<accession>A0A9D2ATP4</accession>
<comment type="caution">
    <text evidence="5">The sequence shown here is derived from an EMBL/GenBank/DDBJ whole genome shotgun (WGS) entry which is preliminary data.</text>
</comment>
<gene>
    <name evidence="5" type="ORF">H9851_01340</name>
</gene>
<dbReference type="PANTHER" id="PTHR42788:SF19">
    <property type="entry name" value="ALIPHATIC SULFONATES IMPORT ATP-BINDING PROTEIN SSUB 2"/>
    <property type="match status" value="1"/>
</dbReference>
<dbReference type="AlphaFoldDB" id="A0A9D2ATP4"/>
<dbReference type="Pfam" id="PF00005">
    <property type="entry name" value="ABC_tran"/>
    <property type="match status" value="1"/>
</dbReference>
<dbReference type="Proteomes" id="UP000886847">
    <property type="component" value="Unassembled WGS sequence"/>
</dbReference>
<dbReference type="PANTHER" id="PTHR42788">
    <property type="entry name" value="TAURINE IMPORT ATP-BINDING PROTEIN-RELATED"/>
    <property type="match status" value="1"/>
</dbReference>
<evidence type="ECO:0000256" key="3">
    <source>
        <dbReference type="ARBA" id="ARBA00022840"/>
    </source>
</evidence>
<dbReference type="InterPro" id="IPR050166">
    <property type="entry name" value="ABC_transporter_ATP-bind"/>
</dbReference>
<dbReference type="GO" id="GO:0016887">
    <property type="term" value="F:ATP hydrolysis activity"/>
    <property type="evidence" value="ECO:0007669"/>
    <property type="project" value="InterPro"/>
</dbReference>
<dbReference type="PROSITE" id="PS50893">
    <property type="entry name" value="ABC_TRANSPORTER_2"/>
    <property type="match status" value="1"/>
</dbReference>
<reference evidence="5" key="2">
    <citation type="submission" date="2021-04" db="EMBL/GenBank/DDBJ databases">
        <authorList>
            <person name="Gilroy R."/>
        </authorList>
    </citation>
    <scope>NUCLEOTIDE SEQUENCE</scope>
    <source>
        <strain evidence="5">2189</strain>
    </source>
</reference>
<dbReference type="Gene3D" id="3.40.50.300">
    <property type="entry name" value="P-loop containing nucleotide triphosphate hydrolases"/>
    <property type="match status" value="1"/>
</dbReference>
<keyword evidence="1" id="KW-0813">Transport</keyword>
<dbReference type="InterPro" id="IPR003439">
    <property type="entry name" value="ABC_transporter-like_ATP-bd"/>
</dbReference>
<feature type="domain" description="ABC transporter" evidence="4">
    <location>
        <begin position="2"/>
        <end position="213"/>
    </location>
</feature>
<keyword evidence="3 5" id="KW-0067">ATP-binding</keyword>
<name>A0A9D2ATP4_9FIRM</name>
<evidence type="ECO:0000256" key="1">
    <source>
        <dbReference type="ARBA" id="ARBA00022448"/>
    </source>
</evidence>
<proteinExistence type="predicted"/>
<dbReference type="EMBL" id="DXEW01000005">
    <property type="protein sequence ID" value="HIX49912.1"/>
    <property type="molecule type" value="Genomic_DNA"/>
</dbReference>
<dbReference type="PROSITE" id="PS00211">
    <property type="entry name" value="ABC_TRANSPORTER_1"/>
    <property type="match status" value="1"/>
</dbReference>
<dbReference type="InterPro" id="IPR003593">
    <property type="entry name" value="AAA+_ATPase"/>
</dbReference>
<dbReference type="SUPFAM" id="SSF52540">
    <property type="entry name" value="P-loop containing nucleoside triphosphate hydrolases"/>
    <property type="match status" value="1"/>
</dbReference>
<protein>
    <submittedName>
        <fullName evidence="5">ATP-binding cassette domain-containing protein</fullName>
    </submittedName>
</protein>
<evidence type="ECO:0000256" key="2">
    <source>
        <dbReference type="ARBA" id="ARBA00022741"/>
    </source>
</evidence>
<dbReference type="GO" id="GO:0005524">
    <property type="term" value="F:ATP binding"/>
    <property type="evidence" value="ECO:0007669"/>
    <property type="project" value="UniProtKB-KW"/>
</dbReference>
<dbReference type="InterPro" id="IPR027417">
    <property type="entry name" value="P-loop_NTPase"/>
</dbReference>
<evidence type="ECO:0000313" key="6">
    <source>
        <dbReference type="Proteomes" id="UP000886847"/>
    </source>
</evidence>
<keyword evidence="2" id="KW-0547">Nucleotide-binding</keyword>